<feature type="signal peptide" evidence="2">
    <location>
        <begin position="1"/>
        <end position="28"/>
    </location>
</feature>
<comment type="caution">
    <text evidence="3">The sequence shown here is derived from an EMBL/GenBank/DDBJ whole genome shotgun (WGS) entry which is preliminary data.</text>
</comment>
<dbReference type="PANTHER" id="PTHR36182">
    <property type="entry name" value="PROTEIN, PUTATIVE (AFU_ORTHOLOGUE AFUA_6G10930)-RELATED"/>
    <property type="match status" value="1"/>
</dbReference>
<dbReference type="PANTHER" id="PTHR36182:SF1">
    <property type="entry name" value="PROTEIN, PUTATIVE (AFU_ORTHOLOGUE AFUA_6G10930)-RELATED"/>
    <property type="match status" value="1"/>
</dbReference>
<evidence type="ECO:0000313" key="3">
    <source>
        <dbReference type="EMBL" id="KAG0303276.1"/>
    </source>
</evidence>
<organism evidence="3 4">
    <name type="scientific">Linnemannia gamsii</name>
    <dbReference type="NCBI Taxonomy" id="64522"/>
    <lineage>
        <taxon>Eukaryota</taxon>
        <taxon>Fungi</taxon>
        <taxon>Fungi incertae sedis</taxon>
        <taxon>Mucoromycota</taxon>
        <taxon>Mortierellomycotina</taxon>
        <taxon>Mortierellomycetes</taxon>
        <taxon>Mortierellales</taxon>
        <taxon>Mortierellaceae</taxon>
        <taxon>Linnemannia</taxon>
    </lineage>
</organism>
<evidence type="ECO:0000313" key="4">
    <source>
        <dbReference type="Proteomes" id="UP000823405"/>
    </source>
</evidence>
<keyword evidence="4" id="KW-1185">Reference proteome</keyword>
<feature type="chain" id="PRO_5040414317" description="Lytic polysaccharide monooxygenase" evidence="2">
    <location>
        <begin position="29"/>
        <end position="284"/>
    </location>
</feature>
<feature type="transmembrane region" description="Helical" evidence="1">
    <location>
        <begin position="264"/>
        <end position="283"/>
    </location>
</feature>
<sequence>MTFPAKTLFTVLAVYLFALTLTPTPTTAHTGLATPCGRYQVITGCPEPPLGQVRDVNINAPIGTNLAINQKLCKSSVPYPFSSRTIYKAGETIQTAYSIGSSHGGGHCQWALSYDGEKSWVVIKTMIRTCLRVSSDLVVQANYRIPVQLPNDLPSGNVTFMWLWYNAIGQRELYSNCADIRIVGRDGGVVKGLEPLIANYGPGYPAFLNEFPNATDPDGSELFETRKSVSIVVKGSGADGTSSVTAPIPTGSNQSNYTGRAVTWSNLCTLSVVFASFFLFYIIN</sequence>
<keyword evidence="1" id="KW-0812">Transmembrane</keyword>
<evidence type="ECO:0000256" key="1">
    <source>
        <dbReference type="SAM" id="Phobius"/>
    </source>
</evidence>
<gene>
    <name evidence="3" type="ORF">BGZ97_001971</name>
</gene>
<evidence type="ECO:0000256" key="2">
    <source>
        <dbReference type="SAM" id="SignalP"/>
    </source>
</evidence>
<reference evidence="3" key="1">
    <citation type="journal article" date="2020" name="Fungal Divers.">
        <title>Resolving the Mortierellaceae phylogeny through synthesis of multi-gene phylogenetics and phylogenomics.</title>
        <authorList>
            <person name="Vandepol N."/>
            <person name="Liber J."/>
            <person name="Desiro A."/>
            <person name="Na H."/>
            <person name="Kennedy M."/>
            <person name="Barry K."/>
            <person name="Grigoriev I.V."/>
            <person name="Miller A.N."/>
            <person name="O'Donnell K."/>
            <person name="Stajich J.E."/>
            <person name="Bonito G."/>
        </authorList>
    </citation>
    <scope>NUCLEOTIDE SEQUENCE</scope>
    <source>
        <strain evidence="3">NVP60</strain>
    </source>
</reference>
<proteinExistence type="predicted"/>
<keyword evidence="2" id="KW-0732">Signal</keyword>
<dbReference type="OrthoDB" id="2342176at2759"/>
<keyword evidence="1" id="KW-1133">Transmembrane helix</keyword>
<accession>A0A9P6QWX9</accession>
<dbReference type="Proteomes" id="UP000823405">
    <property type="component" value="Unassembled WGS sequence"/>
</dbReference>
<keyword evidence="1" id="KW-0472">Membrane</keyword>
<name>A0A9P6QWX9_9FUNG</name>
<evidence type="ECO:0008006" key="5">
    <source>
        <dbReference type="Google" id="ProtNLM"/>
    </source>
</evidence>
<dbReference type="Gene3D" id="2.70.50.70">
    <property type="match status" value="1"/>
</dbReference>
<dbReference type="EMBL" id="JAAAIN010001418">
    <property type="protein sequence ID" value="KAG0303276.1"/>
    <property type="molecule type" value="Genomic_DNA"/>
</dbReference>
<protein>
    <recommendedName>
        <fullName evidence="5">Lytic polysaccharide monooxygenase</fullName>
    </recommendedName>
</protein>
<dbReference type="AlphaFoldDB" id="A0A9P6QWX9"/>